<dbReference type="AlphaFoldDB" id="A0A6J7R958"/>
<dbReference type="PANTHER" id="PTHR30399">
    <property type="entry name" value="UNCHARACTERIZED PROTEIN YGJP"/>
    <property type="match status" value="1"/>
</dbReference>
<dbReference type="PANTHER" id="PTHR30399:SF1">
    <property type="entry name" value="UTP PYROPHOSPHATASE"/>
    <property type="match status" value="1"/>
</dbReference>
<evidence type="ECO:0000313" key="2">
    <source>
        <dbReference type="EMBL" id="CAB4826685.1"/>
    </source>
</evidence>
<evidence type="ECO:0000313" key="3">
    <source>
        <dbReference type="EMBL" id="CAB5025299.1"/>
    </source>
</evidence>
<organism evidence="3">
    <name type="scientific">freshwater metagenome</name>
    <dbReference type="NCBI Taxonomy" id="449393"/>
    <lineage>
        <taxon>unclassified sequences</taxon>
        <taxon>metagenomes</taxon>
        <taxon>ecological metagenomes</taxon>
    </lineage>
</organism>
<dbReference type="EMBL" id="CAFBOS010000290">
    <property type="protein sequence ID" value="CAB5025299.1"/>
    <property type="molecule type" value="Genomic_DNA"/>
</dbReference>
<dbReference type="EMBL" id="CAFABA010000034">
    <property type="protein sequence ID" value="CAB4826685.1"/>
    <property type="molecule type" value="Genomic_DNA"/>
</dbReference>
<protein>
    <submittedName>
        <fullName evidence="3">Unannotated protein</fullName>
    </submittedName>
</protein>
<dbReference type="CDD" id="cd07344">
    <property type="entry name" value="M48_yhfN_like"/>
    <property type="match status" value="1"/>
</dbReference>
<dbReference type="Gene3D" id="3.30.2010.10">
    <property type="entry name" value="Metalloproteases ('zincins'), catalytic domain"/>
    <property type="match status" value="1"/>
</dbReference>
<reference evidence="3" key="1">
    <citation type="submission" date="2020-05" db="EMBL/GenBank/DDBJ databases">
        <authorList>
            <person name="Chiriac C."/>
            <person name="Salcher M."/>
            <person name="Ghai R."/>
            <person name="Kavagutti S V."/>
        </authorList>
    </citation>
    <scope>NUCLEOTIDE SEQUENCE</scope>
</reference>
<accession>A0A6J7R958</accession>
<dbReference type="InterPro" id="IPR002725">
    <property type="entry name" value="YgjP-like_metallopeptidase"/>
</dbReference>
<sequence>MTQPSLFDAVHDDEQDRVDEVADHIIDLRDPSRSLERPHYEVRVVRSAKRRKTVNARVVDGVIEVRVPARMSKADEKRFVAELVERIERRELEKQVDVGQRSRELAQRFDLPLPASIRFVDNQHSRWGSCSIESREIRLSSRLANYPTWVLDYVIVHELAHLVVADHSPAFHELVDRFPRAERARGYLHAKADGA</sequence>
<dbReference type="InterPro" id="IPR053136">
    <property type="entry name" value="UTP_pyrophosphatase-like"/>
</dbReference>
<feature type="domain" description="YgjP-like metallopeptidase" evidence="1">
    <location>
        <begin position="85"/>
        <end position="188"/>
    </location>
</feature>
<proteinExistence type="predicted"/>
<gene>
    <name evidence="2" type="ORF">UFOPK3139_01079</name>
    <name evidence="3" type="ORF">UFOPK3967_03012</name>
</gene>
<dbReference type="Pfam" id="PF01863">
    <property type="entry name" value="YgjP-like"/>
    <property type="match status" value="1"/>
</dbReference>
<name>A0A6J7R958_9ZZZZ</name>
<evidence type="ECO:0000259" key="1">
    <source>
        <dbReference type="Pfam" id="PF01863"/>
    </source>
</evidence>